<comment type="subcellular location">
    <subcellularLocation>
        <location evidence="2">Endoplasmic reticulum</location>
    </subcellularLocation>
    <subcellularLocation>
        <location evidence="3">Membrane</location>
    </subcellularLocation>
    <subcellularLocation>
        <location evidence="1">Mitochondrion</location>
    </subcellularLocation>
</comment>
<sequence length="522" mass="59471">MMFGDNLGIFRAVDIDKNTTADEFKSVLMGYLSQEEHGRFTIDKLHLAPYPIDDCGTQVAVFKFSPAIPSFLKKVAAGEKKHLRDQNGNRIEVDANFRGLTQLNHPKEDILLDIVAISGLANHAYGAWSGVESSGTVQMWLQDFLPEEPDLGSRCRIMIYGYSTEADDLVTYVAGFLEELSKARRKLHQQSRPLVLVGHSHGGIIIAEAFVKASWDKRYKSIHLSTVQIFSFGVPYKGINPNQIDIVKTFRGADHFGRIFQETRYTTQNLEFFRHLIERTNTQLSSFYETQDTKKRRKLNITRENYPTESYERVVYKNSAVLGLSDDLEENYDVDGDHISLVQFTSRTGRTYTTIIGLLQRLLGTGLRNKVLARTTSGLEAAHQQDTVEERDGSESSLTQECQSSEEAEYVYNQLLRIAAAFNLPVLVRQLLDHGADPKFHAHDPRYKKWATRRWIFDFKSTPDGKESSKRAGDQKLVENILRSNKTALELALENQNDKVFQLLVQVRSDYAEDKNLFKELI</sequence>
<keyword evidence="4" id="KW-0256">Endoplasmic reticulum</keyword>
<dbReference type="InterPro" id="IPR029058">
    <property type="entry name" value="AB_hydrolase_fold"/>
</dbReference>
<reference evidence="7 8" key="1">
    <citation type="submission" date="2019-03" db="EMBL/GenBank/DDBJ databases">
        <title>Nematode-trapping fungi genome.</title>
        <authorList>
            <person name="Vidal-Diez De Ulzurrun G."/>
        </authorList>
    </citation>
    <scope>NUCLEOTIDE SEQUENCE [LARGE SCALE GENOMIC DNA]</scope>
    <source>
        <strain evidence="7 8">TWF154</strain>
    </source>
</reference>
<name>A0A7C8KMB4_ORBOL</name>
<evidence type="ECO:0000256" key="5">
    <source>
        <dbReference type="ARBA" id="ARBA00023128"/>
    </source>
</evidence>
<organism evidence="7 8">
    <name type="scientific">Orbilia oligospora</name>
    <name type="common">Nematode-trapping fungus</name>
    <name type="synonym">Arthrobotrys oligospora</name>
    <dbReference type="NCBI Taxonomy" id="2813651"/>
    <lineage>
        <taxon>Eukaryota</taxon>
        <taxon>Fungi</taxon>
        <taxon>Dikarya</taxon>
        <taxon>Ascomycota</taxon>
        <taxon>Pezizomycotina</taxon>
        <taxon>Orbiliomycetes</taxon>
        <taxon>Orbiliales</taxon>
        <taxon>Orbiliaceae</taxon>
        <taxon>Orbilia</taxon>
    </lineage>
</organism>
<evidence type="ECO:0000256" key="2">
    <source>
        <dbReference type="ARBA" id="ARBA00004240"/>
    </source>
</evidence>
<dbReference type="InterPro" id="IPR036770">
    <property type="entry name" value="Ankyrin_rpt-contain_sf"/>
</dbReference>
<evidence type="ECO:0000256" key="1">
    <source>
        <dbReference type="ARBA" id="ARBA00004173"/>
    </source>
</evidence>
<dbReference type="PANTHER" id="PTHR48182">
    <property type="entry name" value="PROTEIN SERAC1"/>
    <property type="match status" value="1"/>
</dbReference>
<dbReference type="GO" id="GO:0016020">
    <property type="term" value="C:membrane"/>
    <property type="evidence" value="ECO:0007669"/>
    <property type="project" value="UniProtKB-SubCell"/>
</dbReference>
<dbReference type="GO" id="GO:0005783">
    <property type="term" value="C:endoplasmic reticulum"/>
    <property type="evidence" value="ECO:0007669"/>
    <property type="project" value="UniProtKB-SubCell"/>
</dbReference>
<evidence type="ECO:0000256" key="4">
    <source>
        <dbReference type="ARBA" id="ARBA00022824"/>
    </source>
</evidence>
<proteinExistence type="predicted"/>
<comment type="caution">
    <text evidence="7">The sequence shown here is derived from an EMBL/GenBank/DDBJ whole genome shotgun (WGS) entry which is preliminary data.</text>
</comment>
<dbReference type="PANTHER" id="PTHR48182:SF2">
    <property type="entry name" value="PROTEIN SERAC1"/>
    <property type="match status" value="1"/>
</dbReference>
<dbReference type="Gene3D" id="1.25.40.20">
    <property type="entry name" value="Ankyrin repeat-containing domain"/>
    <property type="match status" value="1"/>
</dbReference>
<evidence type="ECO:0000313" key="8">
    <source>
        <dbReference type="Proteomes" id="UP000297595"/>
    </source>
</evidence>
<keyword evidence="5" id="KW-0496">Mitochondrion</keyword>
<dbReference type="GO" id="GO:0005739">
    <property type="term" value="C:mitochondrion"/>
    <property type="evidence" value="ECO:0007669"/>
    <property type="project" value="UniProtKB-SubCell"/>
</dbReference>
<gene>
    <name evidence="7" type="ORF">EYR41_000449</name>
</gene>
<dbReference type="AlphaFoldDB" id="A0A7C8KMB4"/>
<keyword evidence="6" id="KW-0472">Membrane</keyword>
<protein>
    <submittedName>
        <fullName evidence="7">Uncharacterized protein</fullName>
    </submittedName>
</protein>
<dbReference type="EMBL" id="SOZJ01000001">
    <property type="protein sequence ID" value="TGJ73343.1"/>
    <property type="molecule type" value="Genomic_DNA"/>
</dbReference>
<evidence type="ECO:0000313" key="7">
    <source>
        <dbReference type="EMBL" id="TGJ73343.1"/>
    </source>
</evidence>
<dbReference type="Proteomes" id="UP000297595">
    <property type="component" value="Unassembled WGS sequence"/>
</dbReference>
<dbReference type="SUPFAM" id="SSF53474">
    <property type="entry name" value="alpha/beta-Hydrolases"/>
    <property type="match status" value="1"/>
</dbReference>
<evidence type="ECO:0000256" key="3">
    <source>
        <dbReference type="ARBA" id="ARBA00004370"/>
    </source>
</evidence>
<dbReference type="InterPro" id="IPR052374">
    <property type="entry name" value="SERAC1"/>
</dbReference>
<evidence type="ECO:0000256" key="6">
    <source>
        <dbReference type="ARBA" id="ARBA00023136"/>
    </source>
</evidence>
<accession>A0A7C8KMB4</accession>